<evidence type="ECO:0000313" key="3">
    <source>
        <dbReference type="Proteomes" id="UP001331561"/>
    </source>
</evidence>
<evidence type="ECO:0000313" key="2">
    <source>
        <dbReference type="EMBL" id="MEC5384363.1"/>
    </source>
</evidence>
<accession>A0ABU6JXK8</accession>
<sequence length="78" mass="8701">MTSYFGIDWLAMCLTFTAIYLLGNKSRKGFVVMMLGNLCWTAIGIWAHSYAMIIANLGFFSMNVRAFVRWAPPPSSAA</sequence>
<keyword evidence="1" id="KW-0812">Transmembrane</keyword>
<comment type="caution">
    <text evidence="2">The sequence shown here is derived from an EMBL/GenBank/DDBJ whole genome shotgun (WGS) entry which is preliminary data.</text>
</comment>
<reference evidence="2 3" key="1">
    <citation type="submission" date="2024-01" db="EMBL/GenBank/DDBJ databases">
        <title>Uliginosibacterium soil sp. nov.</title>
        <authorList>
            <person name="Lv Y."/>
        </authorList>
    </citation>
    <scope>NUCLEOTIDE SEQUENCE [LARGE SCALE GENOMIC DNA]</scope>
    <source>
        <strain evidence="2 3">H3</strain>
    </source>
</reference>
<keyword evidence="1" id="KW-1133">Transmembrane helix</keyword>
<keyword evidence="1" id="KW-0472">Membrane</keyword>
<evidence type="ECO:0000256" key="1">
    <source>
        <dbReference type="SAM" id="Phobius"/>
    </source>
</evidence>
<feature type="transmembrane region" description="Helical" evidence="1">
    <location>
        <begin position="35"/>
        <end position="60"/>
    </location>
</feature>
<evidence type="ECO:0008006" key="4">
    <source>
        <dbReference type="Google" id="ProtNLM"/>
    </source>
</evidence>
<protein>
    <recommendedName>
        <fullName evidence="4">PnuC protein</fullName>
    </recommendedName>
</protein>
<gene>
    <name evidence="2" type="ORF">VVD49_01440</name>
</gene>
<organism evidence="2 3">
    <name type="scientific">Uliginosibacterium silvisoli</name>
    <dbReference type="NCBI Taxonomy" id="3114758"/>
    <lineage>
        <taxon>Bacteria</taxon>
        <taxon>Pseudomonadati</taxon>
        <taxon>Pseudomonadota</taxon>
        <taxon>Betaproteobacteria</taxon>
        <taxon>Rhodocyclales</taxon>
        <taxon>Zoogloeaceae</taxon>
        <taxon>Uliginosibacterium</taxon>
    </lineage>
</organism>
<proteinExistence type="predicted"/>
<dbReference type="EMBL" id="JAYXHS010000001">
    <property type="protein sequence ID" value="MEC5384363.1"/>
    <property type="molecule type" value="Genomic_DNA"/>
</dbReference>
<dbReference type="Proteomes" id="UP001331561">
    <property type="component" value="Unassembled WGS sequence"/>
</dbReference>
<feature type="transmembrane region" description="Helical" evidence="1">
    <location>
        <begin position="6"/>
        <end position="23"/>
    </location>
</feature>
<dbReference type="RefSeq" id="WP_327597343.1">
    <property type="nucleotide sequence ID" value="NZ_JAYXHS010000001.1"/>
</dbReference>
<keyword evidence="3" id="KW-1185">Reference proteome</keyword>
<name>A0ABU6JXK8_9RHOO</name>